<reference evidence="3 4" key="1">
    <citation type="submission" date="2019-01" db="EMBL/GenBank/DDBJ databases">
        <title>Genome sequencing of strain 2JSPR-7.</title>
        <authorList>
            <person name="Heo J."/>
            <person name="Kim S.-J."/>
            <person name="Kim J.-S."/>
            <person name="Hong S.-B."/>
            <person name="Kwon S.-W."/>
        </authorList>
    </citation>
    <scope>NUCLEOTIDE SEQUENCE [LARGE SCALE GENOMIC DNA]</scope>
    <source>
        <strain evidence="3 4">2JSPR-7</strain>
    </source>
</reference>
<dbReference type="InterPro" id="IPR005182">
    <property type="entry name" value="YdbS-like_PH"/>
</dbReference>
<keyword evidence="1" id="KW-0472">Membrane</keyword>
<accession>A0A4P6ELM3</accession>
<evidence type="ECO:0000259" key="2">
    <source>
        <dbReference type="Pfam" id="PF03703"/>
    </source>
</evidence>
<keyword evidence="4" id="KW-1185">Reference proteome</keyword>
<proteinExistence type="predicted"/>
<feature type="domain" description="YdbS-like PH" evidence="2">
    <location>
        <begin position="74"/>
        <end position="148"/>
    </location>
</feature>
<dbReference type="AlphaFoldDB" id="A0A4P6ELM3"/>
<feature type="transmembrane region" description="Helical" evidence="1">
    <location>
        <begin position="26"/>
        <end position="52"/>
    </location>
</feature>
<dbReference type="PANTHER" id="PTHR34473">
    <property type="entry name" value="UPF0699 TRANSMEMBRANE PROTEIN YDBS"/>
    <property type="match status" value="1"/>
</dbReference>
<evidence type="ECO:0000313" key="4">
    <source>
        <dbReference type="Proteomes" id="UP000291758"/>
    </source>
</evidence>
<sequence>MTVSACPGLDDVAWKPVSPRLVRGRVLATLAWCAVPAAAGVALAVVVSPWWWFLAGPFLAVLGSAAASPAQVAAIGWAERDSDLVVRKGWVWRETKALPYHRLQSVELVEGPIDRRLGLASVSFRAAASSTSIPGLPTAEAEALRDRLVARGVRLRKAT</sequence>
<dbReference type="Pfam" id="PF03703">
    <property type="entry name" value="bPH_2"/>
    <property type="match status" value="1"/>
</dbReference>
<keyword evidence="1" id="KW-0812">Transmembrane</keyword>
<organism evidence="3 4">
    <name type="scientific">Xylanimonas allomyrinae</name>
    <dbReference type="NCBI Taxonomy" id="2509459"/>
    <lineage>
        <taxon>Bacteria</taxon>
        <taxon>Bacillati</taxon>
        <taxon>Actinomycetota</taxon>
        <taxon>Actinomycetes</taxon>
        <taxon>Micrococcales</taxon>
        <taxon>Promicromonosporaceae</taxon>
        <taxon>Xylanimonas</taxon>
    </lineage>
</organism>
<dbReference type="EMBL" id="CP035495">
    <property type="protein sequence ID" value="QAY62603.1"/>
    <property type="molecule type" value="Genomic_DNA"/>
</dbReference>
<dbReference type="OrthoDB" id="7364633at2"/>
<evidence type="ECO:0000256" key="1">
    <source>
        <dbReference type="SAM" id="Phobius"/>
    </source>
</evidence>
<keyword evidence="1" id="KW-1133">Transmembrane helix</keyword>
<dbReference type="KEGG" id="xyl:ET495_04300"/>
<dbReference type="Proteomes" id="UP000291758">
    <property type="component" value="Chromosome"/>
</dbReference>
<evidence type="ECO:0000313" key="3">
    <source>
        <dbReference type="EMBL" id="QAY62603.1"/>
    </source>
</evidence>
<protein>
    <recommendedName>
        <fullName evidence="2">YdbS-like PH domain-containing protein</fullName>
    </recommendedName>
</protein>
<dbReference type="PANTHER" id="PTHR34473:SF3">
    <property type="entry name" value="TRANSMEMBRANE PROTEIN-RELATED"/>
    <property type="match status" value="1"/>
</dbReference>
<name>A0A4P6ELM3_9MICO</name>
<gene>
    <name evidence="3" type="ORF">ET495_04300</name>
</gene>